<dbReference type="Gene3D" id="1.10.510.10">
    <property type="entry name" value="Transferase(Phosphotransferase) domain 1"/>
    <property type="match status" value="1"/>
</dbReference>
<organism evidence="11">
    <name type="scientific">Sarcoptes scabiei</name>
    <name type="common">Itch mite</name>
    <name type="synonym">Acarus scabiei</name>
    <dbReference type="NCBI Taxonomy" id="52283"/>
    <lineage>
        <taxon>Eukaryota</taxon>
        <taxon>Metazoa</taxon>
        <taxon>Ecdysozoa</taxon>
        <taxon>Arthropoda</taxon>
        <taxon>Chelicerata</taxon>
        <taxon>Arachnida</taxon>
        <taxon>Acari</taxon>
        <taxon>Acariformes</taxon>
        <taxon>Sarcoptiformes</taxon>
        <taxon>Astigmata</taxon>
        <taxon>Psoroptidia</taxon>
        <taxon>Sarcoptoidea</taxon>
        <taxon>Sarcoptidae</taxon>
        <taxon>Sarcoptinae</taxon>
        <taxon>Sarcoptes</taxon>
    </lineage>
</organism>
<feature type="compositionally biased region" description="Polar residues" evidence="9">
    <location>
        <begin position="370"/>
        <end position="380"/>
    </location>
</feature>
<reference evidence="12" key="3">
    <citation type="submission" date="2022-06" db="UniProtKB">
        <authorList>
            <consortium name="EnsemblMetazoa"/>
        </authorList>
    </citation>
    <scope>IDENTIFICATION</scope>
</reference>
<reference evidence="13" key="1">
    <citation type="journal article" date="2020" name="PLoS Negl. Trop. Dis.">
        <title>High-quality nuclear genome for Sarcoptes scabiei-A critical resource for a neglected parasite.</title>
        <authorList>
            <person name="Korhonen P.K."/>
            <person name="Gasser R.B."/>
            <person name="Ma G."/>
            <person name="Wang T."/>
            <person name="Stroehlein A.J."/>
            <person name="Young N.D."/>
            <person name="Ang C.S."/>
            <person name="Fernando D.D."/>
            <person name="Lu H.C."/>
            <person name="Taylor S."/>
            <person name="Reynolds S.L."/>
            <person name="Mofiz E."/>
            <person name="Najaraj S.H."/>
            <person name="Gowda H."/>
            <person name="Madugundu A."/>
            <person name="Renuse S."/>
            <person name="Holt D."/>
            <person name="Pandey A."/>
            <person name="Papenfuss A.T."/>
            <person name="Fischer K."/>
        </authorList>
    </citation>
    <scope>NUCLEOTIDE SEQUENCE [LARGE SCALE GENOMIC DNA]</scope>
</reference>
<evidence type="ECO:0000256" key="2">
    <source>
        <dbReference type="ARBA" id="ARBA00022527"/>
    </source>
</evidence>
<dbReference type="GO" id="GO:0005737">
    <property type="term" value="C:cytoplasm"/>
    <property type="evidence" value="ECO:0007669"/>
    <property type="project" value="TreeGrafter"/>
</dbReference>
<feature type="region of interest" description="Disordered" evidence="9">
    <location>
        <begin position="922"/>
        <end position="942"/>
    </location>
</feature>
<dbReference type="PROSITE" id="PS00108">
    <property type="entry name" value="PROTEIN_KINASE_ST"/>
    <property type="match status" value="1"/>
</dbReference>
<dbReference type="EC" id="2.7.11.1" evidence="1"/>
<dbReference type="Pfam" id="PF00069">
    <property type="entry name" value="Pkinase"/>
    <property type="match status" value="1"/>
</dbReference>
<evidence type="ECO:0000256" key="5">
    <source>
        <dbReference type="ARBA" id="ARBA00022777"/>
    </source>
</evidence>
<name>A0A834R319_SARSC</name>
<dbReference type="GO" id="GO:0005524">
    <property type="term" value="F:ATP binding"/>
    <property type="evidence" value="ECO:0007669"/>
    <property type="project" value="UniProtKB-KW"/>
</dbReference>
<keyword evidence="6" id="KW-0067">ATP-binding</keyword>
<sequence length="1009" mass="112489">MKRFFQRLDNSSSYQRDHLRQQLDQSTNSSSTSGSFLGKVYNIGQYQCVVEDVIAEGGFSLVFLVKANNGIRYALKRLYVNNEQDLANCKREIEIATKLGSHKNIVKLIESTINYCGHDVFEIFILMQFCKGQLLHLMNERIINGFTENEILKILCDLCEAIGRMHSNNPPIIHRDLKIENILISDDGNYMLCDFGSATTRPITLSDAYRSPEMVDVYSGKSITTKADIWALGCIVYKLCYFNLPFGESTLAIQNAQLTIPDSLSDRFSHRLSALIGYMLTPNPDERPDIYQVSTLAFELAGLDECPVVNKNKSKAPCWSSLKIPPTETQNREVRRSQPTSSSNERNNQSFNLSSANMNHSQSILNNLSSDADQKTTSVAPRQRPKASININSVLPTSPVAFQRSRTPNSNNGSNLYVKENSDSGNLGLLTNSQSFTSSNQLFSKISSDALSSHKSSDWISVGRKSPSFASNPVLNKVSNDLETKSQQSKATISGKNPFVTSLNIDGESYTSVNILSRNQSLTLLENSADADCELMPKNHPTSIIHHRRNMSDGSALSIRCSEQNFNIVPEDSKFSLNPFETSQDTSYEDQLFGKEFDRIRSIAIKDDEELNPFDAAPVDQQRLKRFLEHQNIQKNTHSSTNFPTKTSIMIRNDECNLFFNDSTNHQPTNTTSSTSKTIISIKSNPELLLSNNHAFQDRKTLKVSDNVDASSKVVSSKSISSSSQGYLAASPTTNYMPLYSSDTAEDEDFDCVEENENVNHHQEFDRLISLGKCINDYEDENDDEDVLLINSPNSSVLNEQFESPDEIFSGIADDKKNIVEKRMSKDQADSCSSIGSASDLQNSGTDTDDEEDSQIENNSSADYSVDDDSDADSEIGPTDDQLDLNVTDSTLTYGLVANRSDNSSIGDKKLLSIARVRVNNKNRNNNDDETSLSTSSLRSDSQKNIDSLDHLIGHVEGHRPLLEDEEEDDIINLTSSQCSNPIIDTSEPNLFISLDQKSQDLMHQKRRT</sequence>
<accession>A0A834R319</accession>
<dbReference type="OrthoDB" id="2018507at2759"/>
<dbReference type="GO" id="GO:0045747">
    <property type="term" value="P:positive regulation of Notch signaling pathway"/>
    <property type="evidence" value="ECO:0007669"/>
    <property type="project" value="TreeGrafter"/>
</dbReference>
<dbReference type="EnsemblMetazoa" id="SSS_8145s_mrna">
    <property type="protein sequence ID" value="KAF7488750.1"/>
    <property type="gene ID" value="SSS_8145"/>
</dbReference>
<evidence type="ECO:0000256" key="1">
    <source>
        <dbReference type="ARBA" id="ARBA00012513"/>
    </source>
</evidence>
<feature type="domain" description="Protein kinase" evidence="10">
    <location>
        <begin position="48"/>
        <end position="299"/>
    </location>
</feature>
<evidence type="ECO:0000256" key="3">
    <source>
        <dbReference type="ARBA" id="ARBA00022679"/>
    </source>
</evidence>
<protein>
    <recommendedName>
        <fullName evidence="1">non-specific serine/threonine protein kinase</fullName>
        <ecNumber evidence="1">2.7.11.1</ecNumber>
    </recommendedName>
</protein>
<evidence type="ECO:0000313" key="11">
    <source>
        <dbReference type="EMBL" id="KAF7488750.1"/>
    </source>
</evidence>
<dbReference type="GO" id="GO:0035612">
    <property type="term" value="F:AP-2 adaptor complex binding"/>
    <property type="evidence" value="ECO:0007669"/>
    <property type="project" value="TreeGrafter"/>
</dbReference>
<dbReference type="GO" id="GO:0004674">
    <property type="term" value="F:protein serine/threonine kinase activity"/>
    <property type="evidence" value="ECO:0007669"/>
    <property type="project" value="UniProtKB-KW"/>
</dbReference>
<evidence type="ECO:0000259" key="10">
    <source>
        <dbReference type="PROSITE" id="PS50011"/>
    </source>
</evidence>
<evidence type="ECO:0000313" key="13">
    <source>
        <dbReference type="Proteomes" id="UP000070412"/>
    </source>
</evidence>
<keyword evidence="5 11" id="KW-0418">Kinase</keyword>
<evidence type="ECO:0000256" key="6">
    <source>
        <dbReference type="ARBA" id="ARBA00022840"/>
    </source>
</evidence>
<dbReference type="PANTHER" id="PTHR22967:SF57">
    <property type="entry name" value="AUXILIN, ISOFORM A-RELATED"/>
    <property type="match status" value="1"/>
</dbReference>
<keyword evidence="13" id="KW-1185">Reference proteome</keyword>
<evidence type="ECO:0000313" key="12">
    <source>
        <dbReference type="EnsemblMetazoa" id="KAF7488750.1"/>
    </source>
</evidence>
<reference evidence="11" key="2">
    <citation type="submission" date="2020-01" db="EMBL/GenBank/DDBJ databases">
        <authorList>
            <person name="Korhonen P.K.K."/>
            <person name="Guangxu M.G."/>
            <person name="Wang T.W."/>
            <person name="Stroehlein A.J.S."/>
            <person name="Young N.D."/>
            <person name="Ang C.-S.A."/>
            <person name="Fernando D.W.F."/>
            <person name="Lu H.L."/>
            <person name="Taylor S.T."/>
            <person name="Ehtesham M.E.M."/>
            <person name="Najaraj S.H.N."/>
            <person name="Harsha G.H.G."/>
            <person name="Madugundu A.M."/>
            <person name="Renuse S.R."/>
            <person name="Holt D.H."/>
            <person name="Pandey A.P."/>
            <person name="Papenfuss A.P."/>
            <person name="Gasser R.B.G."/>
            <person name="Fischer K.F."/>
        </authorList>
    </citation>
    <scope>NUCLEOTIDE SEQUENCE</scope>
    <source>
        <strain evidence="11">SSS_KF_BRIS2020</strain>
    </source>
</reference>
<dbReference type="EMBL" id="WVUK01000065">
    <property type="protein sequence ID" value="KAF7488750.1"/>
    <property type="molecule type" value="Genomic_DNA"/>
</dbReference>
<evidence type="ECO:0000256" key="8">
    <source>
        <dbReference type="ARBA" id="ARBA00048679"/>
    </source>
</evidence>
<dbReference type="SUPFAM" id="SSF56112">
    <property type="entry name" value="Protein kinase-like (PK-like)"/>
    <property type="match status" value="1"/>
</dbReference>
<evidence type="ECO:0000256" key="9">
    <source>
        <dbReference type="SAM" id="MobiDB-lite"/>
    </source>
</evidence>
<comment type="catalytic activity">
    <reaction evidence="7">
        <text>L-threonyl-[protein] + ATP = O-phospho-L-threonyl-[protein] + ADP + H(+)</text>
        <dbReference type="Rhea" id="RHEA:46608"/>
        <dbReference type="Rhea" id="RHEA-COMP:11060"/>
        <dbReference type="Rhea" id="RHEA-COMP:11605"/>
        <dbReference type="ChEBI" id="CHEBI:15378"/>
        <dbReference type="ChEBI" id="CHEBI:30013"/>
        <dbReference type="ChEBI" id="CHEBI:30616"/>
        <dbReference type="ChEBI" id="CHEBI:61977"/>
        <dbReference type="ChEBI" id="CHEBI:456216"/>
        <dbReference type="EC" id="2.7.11.1"/>
    </reaction>
</comment>
<gene>
    <name evidence="11" type="ORF">SSS_8145</name>
</gene>
<dbReference type="PANTHER" id="PTHR22967">
    <property type="entry name" value="SERINE/THREONINE PROTEIN KINASE"/>
    <property type="match status" value="1"/>
</dbReference>
<proteinExistence type="predicted"/>
<dbReference type="Proteomes" id="UP000070412">
    <property type="component" value="Unassembled WGS sequence"/>
</dbReference>
<dbReference type="GO" id="GO:2000369">
    <property type="term" value="P:regulation of clathrin-dependent endocytosis"/>
    <property type="evidence" value="ECO:0007669"/>
    <property type="project" value="TreeGrafter"/>
</dbReference>
<dbReference type="InterPro" id="IPR011009">
    <property type="entry name" value="Kinase-like_dom_sf"/>
</dbReference>
<feature type="compositionally biased region" description="Polar residues" evidence="9">
    <location>
        <begin position="830"/>
        <end position="846"/>
    </location>
</feature>
<keyword evidence="3" id="KW-0808">Transferase</keyword>
<evidence type="ECO:0000256" key="4">
    <source>
        <dbReference type="ARBA" id="ARBA00022741"/>
    </source>
</evidence>
<dbReference type="InterPro" id="IPR008271">
    <property type="entry name" value="Ser/Thr_kinase_AS"/>
</dbReference>
<feature type="region of interest" description="Disordered" evidence="9">
    <location>
        <begin position="319"/>
        <end position="354"/>
    </location>
</feature>
<feature type="region of interest" description="Disordered" evidence="9">
    <location>
        <begin position="370"/>
        <end position="389"/>
    </location>
</feature>
<dbReference type="PROSITE" id="PS50011">
    <property type="entry name" value="PROTEIN_KINASE_DOM"/>
    <property type="match status" value="1"/>
</dbReference>
<feature type="region of interest" description="Disordered" evidence="9">
    <location>
        <begin position="823"/>
        <end position="885"/>
    </location>
</feature>
<feature type="compositionally biased region" description="Polar residues" evidence="9">
    <location>
        <begin position="337"/>
        <end position="354"/>
    </location>
</feature>
<dbReference type="SMART" id="SM00220">
    <property type="entry name" value="S_TKc"/>
    <property type="match status" value="1"/>
</dbReference>
<dbReference type="AlphaFoldDB" id="A0A834R319"/>
<feature type="compositionally biased region" description="Acidic residues" evidence="9">
    <location>
        <begin position="865"/>
        <end position="874"/>
    </location>
</feature>
<evidence type="ECO:0000256" key="7">
    <source>
        <dbReference type="ARBA" id="ARBA00047899"/>
    </source>
</evidence>
<dbReference type="InterPro" id="IPR000719">
    <property type="entry name" value="Prot_kinase_dom"/>
</dbReference>
<comment type="catalytic activity">
    <reaction evidence="8">
        <text>L-seryl-[protein] + ATP = O-phospho-L-seryl-[protein] + ADP + H(+)</text>
        <dbReference type="Rhea" id="RHEA:17989"/>
        <dbReference type="Rhea" id="RHEA-COMP:9863"/>
        <dbReference type="Rhea" id="RHEA-COMP:11604"/>
        <dbReference type="ChEBI" id="CHEBI:15378"/>
        <dbReference type="ChEBI" id="CHEBI:29999"/>
        <dbReference type="ChEBI" id="CHEBI:30616"/>
        <dbReference type="ChEBI" id="CHEBI:83421"/>
        <dbReference type="ChEBI" id="CHEBI:456216"/>
        <dbReference type="EC" id="2.7.11.1"/>
    </reaction>
</comment>
<keyword evidence="2" id="KW-0723">Serine/threonine-protein kinase</keyword>
<keyword evidence="4" id="KW-0547">Nucleotide-binding</keyword>